<comment type="caution">
    <text evidence="1">The sequence shown here is derived from an EMBL/GenBank/DDBJ whole genome shotgun (WGS) entry which is preliminary data.</text>
</comment>
<sequence length="72" mass="7762">MSQGKTAMISCGGAIALSLNPQYHMEIQCKWQGEIQGLGTVELKQQIADGSCTGTMLNGFRESLVLSDTRDL</sequence>
<protein>
    <submittedName>
        <fullName evidence="1">Uncharacterized protein</fullName>
    </submittedName>
</protein>
<dbReference type="VEuPathDB" id="FungiDB:EMCG_05319"/>
<name>A0A0G2HP56_9EURO</name>
<organism evidence="1 2">
    <name type="scientific">[Emmonsia] crescens</name>
    <dbReference type="NCBI Taxonomy" id="73230"/>
    <lineage>
        <taxon>Eukaryota</taxon>
        <taxon>Fungi</taxon>
        <taxon>Dikarya</taxon>
        <taxon>Ascomycota</taxon>
        <taxon>Pezizomycotina</taxon>
        <taxon>Eurotiomycetes</taxon>
        <taxon>Eurotiomycetidae</taxon>
        <taxon>Onygenales</taxon>
        <taxon>Ajellomycetaceae</taxon>
        <taxon>Emergomyces</taxon>
    </lineage>
</organism>
<evidence type="ECO:0000313" key="1">
    <source>
        <dbReference type="EMBL" id="KKZ59857.1"/>
    </source>
</evidence>
<proteinExistence type="predicted"/>
<dbReference type="OrthoDB" id="3799035at2759"/>
<reference evidence="2" key="1">
    <citation type="journal article" date="2015" name="PLoS Genet.">
        <title>The dynamic genome and transcriptome of the human fungal pathogen Blastomyces and close relative Emmonsia.</title>
        <authorList>
            <person name="Munoz J.F."/>
            <person name="Gauthier G.M."/>
            <person name="Desjardins C.A."/>
            <person name="Gallo J.E."/>
            <person name="Holder J."/>
            <person name="Sullivan T.D."/>
            <person name="Marty A.J."/>
            <person name="Carmen J.C."/>
            <person name="Chen Z."/>
            <person name="Ding L."/>
            <person name="Gujja S."/>
            <person name="Magrini V."/>
            <person name="Misas E."/>
            <person name="Mitreva M."/>
            <person name="Priest M."/>
            <person name="Saif S."/>
            <person name="Whiston E.A."/>
            <person name="Young S."/>
            <person name="Zeng Q."/>
            <person name="Goldman W.E."/>
            <person name="Mardis E.R."/>
            <person name="Taylor J.W."/>
            <person name="McEwen J.G."/>
            <person name="Clay O.K."/>
            <person name="Klein B.S."/>
            <person name="Cuomo C.A."/>
        </authorList>
    </citation>
    <scope>NUCLEOTIDE SEQUENCE [LARGE SCALE GENOMIC DNA]</scope>
    <source>
        <strain evidence="2">UAMH 3008</strain>
    </source>
</reference>
<evidence type="ECO:0000313" key="2">
    <source>
        <dbReference type="Proteomes" id="UP000034164"/>
    </source>
</evidence>
<accession>A0A0G2HP56</accession>
<dbReference type="AlphaFoldDB" id="A0A0G2HP56"/>
<gene>
    <name evidence="1" type="ORF">EMCG_05319</name>
</gene>
<dbReference type="Proteomes" id="UP000034164">
    <property type="component" value="Unassembled WGS sequence"/>
</dbReference>
<dbReference type="EMBL" id="LCZI01001655">
    <property type="protein sequence ID" value="KKZ59857.1"/>
    <property type="molecule type" value="Genomic_DNA"/>
</dbReference>